<dbReference type="SUPFAM" id="SSF53850">
    <property type="entry name" value="Periplasmic binding protein-like II"/>
    <property type="match status" value="1"/>
</dbReference>
<reference evidence="4" key="1">
    <citation type="journal article" date="2019" name="Int. J. Syst. Evol. Microbiol.">
        <title>The Global Catalogue of Microorganisms (GCM) 10K type strain sequencing project: providing services to taxonomists for standard genome sequencing and annotation.</title>
        <authorList>
            <consortium name="The Broad Institute Genomics Platform"/>
            <consortium name="The Broad Institute Genome Sequencing Center for Infectious Disease"/>
            <person name="Wu L."/>
            <person name="Ma J."/>
        </authorList>
    </citation>
    <scope>NUCLEOTIDE SEQUENCE [LARGE SCALE GENOMIC DNA]</scope>
    <source>
        <strain evidence="4">JCM 17069</strain>
    </source>
</reference>
<dbReference type="InterPro" id="IPR024370">
    <property type="entry name" value="PBP_domain"/>
</dbReference>
<accession>A0ABP7VBH0</accession>
<feature type="domain" description="PBP" evidence="2">
    <location>
        <begin position="23"/>
        <end position="258"/>
    </location>
</feature>
<protein>
    <submittedName>
        <fullName evidence="3">Substrate-binding domain-containing protein</fullName>
    </submittedName>
</protein>
<evidence type="ECO:0000313" key="3">
    <source>
        <dbReference type="EMBL" id="GAA4063671.1"/>
    </source>
</evidence>
<keyword evidence="4" id="KW-1185">Reference proteome</keyword>
<dbReference type="Proteomes" id="UP001500367">
    <property type="component" value="Unassembled WGS sequence"/>
</dbReference>
<dbReference type="Gene3D" id="3.40.190.10">
    <property type="entry name" value="Periplasmic binding protein-like II"/>
    <property type="match status" value="2"/>
</dbReference>
<dbReference type="InterPro" id="IPR050811">
    <property type="entry name" value="Phosphate_ABC_transporter"/>
</dbReference>
<name>A0ABP7VBH0_9FLAO</name>
<sequence>MGFILSCKKKDSNSANSDSIIEGQTSILVDESLMPIVEDQAIIFQTDYNAKLTLLPKSEKESLNDLTDKKSGIIVLSRDFNNEEITFFKNNRITPRSTPFAIDAITFIKNTKSNDTLIDLKEVINYLKGTKNSIKGLVFDNPNSSTVSYLCRLAKIESLPSEGVFSFKTNDDVIKYVSENDGMIGVVGINWLTQPKAAMQRYVNSVKILSVKTADNKYVYPSQENIGSRAYPLARVLYIINCQGYNGLGMGFASFIAGEIGQRIITQSGLAPIREPSRNIRIRNQIENKK</sequence>
<dbReference type="EMBL" id="BAABCT010000001">
    <property type="protein sequence ID" value="GAA4063671.1"/>
    <property type="molecule type" value="Genomic_DNA"/>
</dbReference>
<evidence type="ECO:0000256" key="1">
    <source>
        <dbReference type="ARBA" id="ARBA00022729"/>
    </source>
</evidence>
<dbReference type="PANTHER" id="PTHR30570:SF1">
    <property type="entry name" value="PHOSPHATE-BINDING PROTEIN PSTS"/>
    <property type="match status" value="1"/>
</dbReference>
<evidence type="ECO:0000313" key="4">
    <source>
        <dbReference type="Proteomes" id="UP001500367"/>
    </source>
</evidence>
<comment type="caution">
    <text evidence="3">The sequence shown here is derived from an EMBL/GenBank/DDBJ whole genome shotgun (WGS) entry which is preliminary data.</text>
</comment>
<proteinExistence type="predicted"/>
<gene>
    <name evidence="3" type="ORF">GCM10022389_05580</name>
</gene>
<dbReference type="PANTHER" id="PTHR30570">
    <property type="entry name" value="PERIPLASMIC PHOSPHATE BINDING COMPONENT OF PHOSPHATE ABC TRANSPORTER"/>
    <property type="match status" value="1"/>
</dbReference>
<organism evidence="3 4">
    <name type="scientific">Flavobacterium cheonanense</name>
    <dbReference type="NCBI Taxonomy" id="706183"/>
    <lineage>
        <taxon>Bacteria</taxon>
        <taxon>Pseudomonadati</taxon>
        <taxon>Bacteroidota</taxon>
        <taxon>Flavobacteriia</taxon>
        <taxon>Flavobacteriales</taxon>
        <taxon>Flavobacteriaceae</taxon>
        <taxon>Flavobacterium</taxon>
    </lineage>
</organism>
<evidence type="ECO:0000259" key="2">
    <source>
        <dbReference type="Pfam" id="PF12849"/>
    </source>
</evidence>
<keyword evidence="1" id="KW-0732">Signal</keyword>
<dbReference type="Pfam" id="PF12849">
    <property type="entry name" value="PBP_like_2"/>
    <property type="match status" value="1"/>
</dbReference>